<evidence type="ECO:0000313" key="1">
    <source>
        <dbReference type="EMBL" id="ETR66971.1"/>
    </source>
</evidence>
<dbReference type="Proteomes" id="UP000189670">
    <property type="component" value="Unassembled WGS sequence"/>
</dbReference>
<dbReference type="EMBL" id="ATBP01001632">
    <property type="protein sequence ID" value="ETR66971.1"/>
    <property type="molecule type" value="Genomic_DNA"/>
</dbReference>
<dbReference type="AlphaFoldDB" id="A0A1V1NWN7"/>
<feature type="non-terminal residue" evidence="1">
    <location>
        <position position="1"/>
    </location>
</feature>
<reference evidence="2" key="1">
    <citation type="submission" date="2012-11" db="EMBL/GenBank/DDBJ databases">
        <authorList>
            <person name="Lucero-Rivera Y.E."/>
            <person name="Tovar-Ramirez D."/>
        </authorList>
    </citation>
    <scope>NUCLEOTIDE SEQUENCE [LARGE SCALE GENOMIC DNA]</scope>
    <source>
        <strain evidence="2">Araruama</strain>
    </source>
</reference>
<organism evidence="1 2">
    <name type="scientific">Candidatus Magnetoglobus multicellularis str. Araruama</name>
    <dbReference type="NCBI Taxonomy" id="890399"/>
    <lineage>
        <taxon>Bacteria</taxon>
        <taxon>Pseudomonadati</taxon>
        <taxon>Thermodesulfobacteriota</taxon>
        <taxon>Desulfobacteria</taxon>
        <taxon>Desulfobacterales</taxon>
        <taxon>Desulfobacteraceae</taxon>
        <taxon>Candidatus Magnetoglobus</taxon>
    </lineage>
</organism>
<dbReference type="InterPro" id="IPR013783">
    <property type="entry name" value="Ig-like_fold"/>
</dbReference>
<sequence>SKAYHYLDQIRKKRLTKQVQTISSPTITMNTPKQKAVWTSGSIHIQGTVKDEQFVSNIEINGENYHLQGSAKEISFQKELRLPEGDYKIPIAANNLMGGYAMQLIDIHVDHQGPIVEILAFEYLTANIIVIDGIISDKAGHNRLFVNEQEIVLSNDCKATFHVKQQINKDQKRLVFKAVDRVGNETRAVINLSDTKKIFADGLIASREFAQDNQLFAKKNQKIILTISEWNRRNNVYTDKIYLQGCISSSAPLQSFLVNSRPITINQARLVFFNIPCQLDEGDNNIKIQLINKRNEVLIRHLTFKRMIPDTLQLDARLHVAMNALATSDDHVMARDHFQEQLHISFVDRNRFLLIPKYAQTTHELINQNKDRHLAHLSMTGQYIDSRYGVEVAIRVIDNETTKILTVKDVYSDTKDNESILHMIESLTIRIHNEFPIVKGNIQNIQGNDIEISLGKQQLKAQNRLIVFLHRKTKLHLK</sequence>
<protein>
    <submittedName>
        <fullName evidence="1">Uncharacterized protein</fullName>
    </submittedName>
</protein>
<proteinExistence type="predicted"/>
<gene>
    <name evidence="1" type="ORF">OMM_12119</name>
</gene>
<accession>A0A1V1NWN7</accession>
<comment type="caution">
    <text evidence="1">The sequence shown here is derived from an EMBL/GenBank/DDBJ whole genome shotgun (WGS) entry which is preliminary data.</text>
</comment>
<dbReference type="Gene3D" id="2.60.40.10">
    <property type="entry name" value="Immunoglobulins"/>
    <property type="match status" value="1"/>
</dbReference>
<evidence type="ECO:0000313" key="2">
    <source>
        <dbReference type="Proteomes" id="UP000189670"/>
    </source>
</evidence>
<name>A0A1V1NWN7_9BACT</name>